<dbReference type="AlphaFoldDB" id="A0AA96GCZ5"/>
<name>A0AA96GCZ5_9BACT</name>
<evidence type="ECO:0000313" key="2">
    <source>
        <dbReference type="EMBL" id="WNM58822.1"/>
    </source>
</evidence>
<dbReference type="EMBL" id="CP116967">
    <property type="protein sequence ID" value="WNM58822.1"/>
    <property type="molecule type" value="Genomic_DNA"/>
</dbReference>
<evidence type="ECO:0000313" key="3">
    <source>
        <dbReference type="Proteomes" id="UP001302719"/>
    </source>
</evidence>
<dbReference type="KEGG" id="nall:PP769_03375"/>
<feature type="domain" description="Haem-binding uptake Tiki superfamily ChaN" evidence="1">
    <location>
        <begin position="36"/>
        <end position="247"/>
    </location>
</feature>
<dbReference type="Pfam" id="PF04187">
    <property type="entry name" value="Cofac_haem_bdg"/>
    <property type="match status" value="1"/>
</dbReference>
<accession>A0AA96GCZ5</accession>
<organism evidence="2 3">
    <name type="scientific">Candidatus Nitrospira allomarina</name>
    <dbReference type="NCBI Taxonomy" id="3020900"/>
    <lineage>
        <taxon>Bacteria</taxon>
        <taxon>Pseudomonadati</taxon>
        <taxon>Nitrospirota</taxon>
        <taxon>Nitrospiria</taxon>
        <taxon>Nitrospirales</taxon>
        <taxon>Nitrospiraceae</taxon>
        <taxon>Nitrospira</taxon>
    </lineage>
</organism>
<reference evidence="2 3" key="1">
    <citation type="submission" date="2023-01" db="EMBL/GenBank/DDBJ databases">
        <title>Cultivation and genomic characterization of new, ubiquitous marine nitrite-oxidizing bacteria from the Nitrospirales.</title>
        <authorList>
            <person name="Mueller A.J."/>
            <person name="Daebeler A."/>
            <person name="Herbold C.W."/>
            <person name="Kirkegaard R.H."/>
            <person name="Daims H."/>
        </authorList>
    </citation>
    <scope>NUCLEOTIDE SEQUENCE [LARGE SCALE GENOMIC DNA]</scope>
    <source>
        <strain evidence="2 3">VA</strain>
    </source>
</reference>
<dbReference type="CDD" id="cd14727">
    <property type="entry name" value="ChanN-like"/>
    <property type="match status" value="1"/>
</dbReference>
<dbReference type="Proteomes" id="UP001302719">
    <property type="component" value="Chromosome"/>
</dbReference>
<dbReference type="Gene3D" id="3.40.50.11550">
    <property type="match status" value="1"/>
</dbReference>
<protein>
    <submittedName>
        <fullName evidence="2">ChaN family lipoprotein</fullName>
    </submittedName>
</protein>
<sequence>MSANTGCATSQVNPTFEVNHIYDVSQQKAITFDDLLPQLLSADVIYIGEEHYTPSHLEAAQTILNALLAHDRHPVLAMEMFSWDGQSGLDRYTQESEFTTEQLIKESQWNTNWGGEFSDYQPLVTFAKSHNLKIFGLNPPRPLVRLVATKGLTEALRDPEMRKWPIQDIVTDNPAYEQLIFEQIEACHPGLPKHVYRRIFEASIFRDEGMAQIIANYLNTRSRTDEPLVSYTGGGHIQYKIPVPKRVERKHPGVKSMTIYLEAWDPSKKQEVRSEMQTGIADFLWLTPLGPQGLQPRCG</sequence>
<evidence type="ECO:0000259" key="1">
    <source>
        <dbReference type="Pfam" id="PF04187"/>
    </source>
</evidence>
<dbReference type="SUPFAM" id="SSF159501">
    <property type="entry name" value="EreA/ChaN-like"/>
    <property type="match status" value="1"/>
</dbReference>
<proteinExistence type="predicted"/>
<dbReference type="RefSeq" id="WP_312645201.1">
    <property type="nucleotide sequence ID" value="NZ_CP116967.1"/>
</dbReference>
<keyword evidence="2" id="KW-0449">Lipoprotein</keyword>
<gene>
    <name evidence="2" type="ORF">PP769_03375</name>
</gene>
<dbReference type="InterPro" id="IPR007314">
    <property type="entry name" value="Cofac_haem-bd_dom"/>
</dbReference>
<keyword evidence="3" id="KW-1185">Reference proteome</keyword>